<dbReference type="Pfam" id="PF25933">
    <property type="entry name" value="DUF7978"/>
    <property type="match status" value="1"/>
</dbReference>
<keyword evidence="1" id="KW-1133">Transmembrane helix</keyword>
<feature type="transmembrane region" description="Helical" evidence="1">
    <location>
        <begin position="170"/>
        <end position="197"/>
    </location>
</feature>
<dbReference type="OrthoDB" id="270777at2157"/>
<evidence type="ECO:0000313" key="4">
    <source>
        <dbReference type="Proteomes" id="UP000219689"/>
    </source>
</evidence>
<proteinExistence type="predicted"/>
<evidence type="ECO:0000256" key="1">
    <source>
        <dbReference type="SAM" id="Phobius"/>
    </source>
</evidence>
<name>A0A2A5QZH5_9EURY</name>
<keyword evidence="4" id="KW-1185">Reference proteome</keyword>
<protein>
    <recommendedName>
        <fullName evidence="2">DUF7978 domain-containing protein</fullName>
    </recommendedName>
</protein>
<reference evidence="3 4" key="1">
    <citation type="submission" date="2017-09" db="EMBL/GenBank/DDBJ databases">
        <title>Genome sequences of Natrinema ejinorence JCM 13890T.</title>
        <authorList>
            <person name="Roh S.W."/>
            <person name="Kim Y.B."/>
            <person name="Kim J.Y."/>
        </authorList>
    </citation>
    <scope>NUCLEOTIDE SEQUENCE [LARGE SCALE GENOMIC DNA]</scope>
    <source>
        <strain evidence="3 4">JCM 13890</strain>
    </source>
</reference>
<feature type="domain" description="DUF7978" evidence="2">
    <location>
        <begin position="1"/>
        <end position="197"/>
    </location>
</feature>
<dbReference type="RefSeq" id="WP_097381148.1">
    <property type="nucleotide sequence ID" value="NZ_NXNI01000001.1"/>
</dbReference>
<evidence type="ECO:0000313" key="3">
    <source>
        <dbReference type="EMBL" id="PCR92222.1"/>
    </source>
</evidence>
<dbReference type="InterPro" id="IPR058284">
    <property type="entry name" value="DUF7978"/>
</dbReference>
<keyword evidence="1" id="KW-0472">Membrane</keyword>
<keyword evidence="1" id="KW-0812">Transmembrane</keyword>
<dbReference type="EMBL" id="NXNI01000001">
    <property type="protein sequence ID" value="PCR92222.1"/>
    <property type="molecule type" value="Genomic_DNA"/>
</dbReference>
<sequence>MSPQPAATDRTTVSRGSSIAASAGLGVFAAVIGYLVTYLVVGSEVRGTVSGDDIAGWKAVAWYFYEAHMVDIEATSQVGSFGGRRILSLIADSSAAGVDLLYVLPPLVLVGVGAFLAVRWSVTDLGDAVVAGAPVTIGYAVVLGLGAVVAEANTEASALGIEATGSIGPVLLPAIVLGGVLYPLVFATAGAAIVAAVTDR</sequence>
<feature type="transmembrane region" description="Helical" evidence="1">
    <location>
        <begin position="100"/>
        <end position="122"/>
    </location>
</feature>
<evidence type="ECO:0000259" key="2">
    <source>
        <dbReference type="Pfam" id="PF25933"/>
    </source>
</evidence>
<dbReference type="AlphaFoldDB" id="A0A2A5QZH5"/>
<accession>A0A2A5QZH5</accession>
<gene>
    <name evidence="3" type="ORF">CP557_17810</name>
</gene>
<feature type="transmembrane region" description="Helical" evidence="1">
    <location>
        <begin position="129"/>
        <end position="150"/>
    </location>
</feature>
<comment type="caution">
    <text evidence="3">The sequence shown here is derived from an EMBL/GenBank/DDBJ whole genome shotgun (WGS) entry which is preliminary data.</text>
</comment>
<dbReference type="Proteomes" id="UP000219689">
    <property type="component" value="Unassembled WGS sequence"/>
</dbReference>
<feature type="transmembrane region" description="Helical" evidence="1">
    <location>
        <begin position="20"/>
        <end position="41"/>
    </location>
</feature>
<organism evidence="3 4">
    <name type="scientific">Natrinema ejinorense</name>
    <dbReference type="NCBI Taxonomy" id="373386"/>
    <lineage>
        <taxon>Archaea</taxon>
        <taxon>Methanobacteriati</taxon>
        <taxon>Methanobacteriota</taxon>
        <taxon>Stenosarchaea group</taxon>
        <taxon>Halobacteria</taxon>
        <taxon>Halobacteriales</taxon>
        <taxon>Natrialbaceae</taxon>
        <taxon>Natrinema</taxon>
    </lineage>
</organism>